<dbReference type="Gene3D" id="3.90.1720.10">
    <property type="entry name" value="endopeptidase domain like (from Nostoc punctiforme)"/>
    <property type="match status" value="1"/>
</dbReference>
<dbReference type="STRING" id="29341.RSJ17_09920"/>
<sequence>MDKNYEKYVNNAIEWSKNHLNSREYCYHCLAFVEDALERSNDIEIFGGDTAKESADLYEAYKHTDIPPKGTFVFYDCSGVINDEYKNWGHVGLSMGNGEVIHAWDKVRIDNYLDIEKLVAAPGWEKPKFIGWVPLERIMLGFQRKTY</sequence>
<comment type="similarity">
    <text evidence="1">Belongs to the peptidase C40 family.</text>
</comment>
<evidence type="ECO:0000256" key="4">
    <source>
        <dbReference type="ARBA" id="ARBA00022807"/>
    </source>
</evidence>
<dbReference type="GO" id="GO:0008234">
    <property type="term" value="F:cysteine-type peptidase activity"/>
    <property type="evidence" value="ECO:0007669"/>
    <property type="project" value="UniProtKB-KW"/>
</dbReference>
<dbReference type="Proteomes" id="UP000031366">
    <property type="component" value="Unassembled WGS sequence"/>
</dbReference>
<dbReference type="GO" id="GO:0006508">
    <property type="term" value="P:proteolysis"/>
    <property type="evidence" value="ECO:0007669"/>
    <property type="project" value="UniProtKB-KW"/>
</dbReference>
<evidence type="ECO:0000259" key="5">
    <source>
        <dbReference type="Pfam" id="PF00877"/>
    </source>
</evidence>
<keyword evidence="3" id="KW-0378">Hydrolase</keyword>
<organism evidence="6 7">
    <name type="scientific">Clostridium argentinense CDC 2741</name>
    <dbReference type="NCBI Taxonomy" id="1418104"/>
    <lineage>
        <taxon>Bacteria</taxon>
        <taxon>Bacillati</taxon>
        <taxon>Bacillota</taxon>
        <taxon>Clostridia</taxon>
        <taxon>Eubacteriales</taxon>
        <taxon>Clostridiaceae</taxon>
        <taxon>Clostridium</taxon>
    </lineage>
</organism>
<keyword evidence="4" id="KW-0788">Thiol protease</keyword>
<keyword evidence="2" id="KW-0645">Protease</keyword>
<dbReference type="SUPFAM" id="SSF54001">
    <property type="entry name" value="Cysteine proteinases"/>
    <property type="match status" value="1"/>
</dbReference>
<dbReference type="EMBL" id="AYSO01000011">
    <property type="protein sequence ID" value="KIE48221.1"/>
    <property type="molecule type" value="Genomic_DNA"/>
</dbReference>
<evidence type="ECO:0000256" key="3">
    <source>
        <dbReference type="ARBA" id="ARBA00022801"/>
    </source>
</evidence>
<dbReference type="OrthoDB" id="2607492at2"/>
<dbReference type="Pfam" id="PF00877">
    <property type="entry name" value="NLPC_P60"/>
    <property type="match status" value="1"/>
</dbReference>
<evidence type="ECO:0000313" key="6">
    <source>
        <dbReference type="EMBL" id="KIE48221.1"/>
    </source>
</evidence>
<keyword evidence="7" id="KW-1185">Reference proteome</keyword>
<comment type="caution">
    <text evidence="6">The sequence shown here is derived from an EMBL/GenBank/DDBJ whole genome shotgun (WGS) entry which is preliminary data.</text>
</comment>
<proteinExistence type="inferred from homology"/>
<evidence type="ECO:0000256" key="2">
    <source>
        <dbReference type="ARBA" id="ARBA00022670"/>
    </source>
</evidence>
<feature type="domain" description="NlpC/P60" evidence="5">
    <location>
        <begin position="28"/>
        <end position="111"/>
    </location>
</feature>
<reference evidence="6 7" key="1">
    <citation type="journal article" date="2015" name="Infect. Genet. Evol.">
        <title>Genomic sequences of six botulinum neurotoxin-producing strains representing three clostridial species illustrate the mobility and diversity of botulinum neurotoxin genes.</title>
        <authorList>
            <person name="Smith T.J."/>
            <person name="Hill K.K."/>
            <person name="Xie G."/>
            <person name="Foley B.T."/>
            <person name="Williamson C.H."/>
            <person name="Foster J.T."/>
            <person name="Johnson S.L."/>
            <person name="Chertkov O."/>
            <person name="Teshima H."/>
            <person name="Gibbons H.S."/>
            <person name="Johnsky L.A."/>
            <person name="Karavis M.A."/>
            <person name="Smith L.A."/>
        </authorList>
    </citation>
    <scope>NUCLEOTIDE SEQUENCE [LARGE SCALE GENOMIC DNA]</scope>
    <source>
        <strain evidence="6 7">CDC 2741</strain>
    </source>
</reference>
<accession>A0A0C1RCX1</accession>
<dbReference type="InterPro" id="IPR038765">
    <property type="entry name" value="Papain-like_cys_pep_sf"/>
</dbReference>
<evidence type="ECO:0000256" key="1">
    <source>
        <dbReference type="ARBA" id="ARBA00007074"/>
    </source>
</evidence>
<evidence type="ECO:0000313" key="7">
    <source>
        <dbReference type="Proteomes" id="UP000031366"/>
    </source>
</evidence>
<protein>
    <submittedName>
        <fullName evidence="6">NlpC/P60 family protein</fullName>
    </submittedName>
</protein>
<dbReference type="InterPro" id="IPR000064">
    <property type="entry name" value="NLP_P60_dom"/>
</dbReference>
<dbReference type="RefSeq" id="WP_039630059.1">
    <property type="nucleotide sequence ID" value="NZ_AYSO01000011.1"/>
</dbReference>
<dbReference type="AlphaFoldDB" id="A0A0C1RCX1"/>
<name>A0A0C1RCX1_9CLOT</name>
<gene>
    <name evidence="6" type="ORF">U732_4017</name>
</gene>